<organism evidence="1 2">
    <name type="scientific">Melia azedarach</name>
    <name type="common">Chinaberry tree</name>
    <dbReference type="NCBI Taxonomy" id="155640"/>
    <lineage>
        <taxon>Eukaryota</taxon>
        <taxon>Viridiplantae</taxon>
        <taxon>Streptophyta</taxon>
        <taxon>Embryophyta</taxon>
        <taxon>Tracheophyta</taxon>
        <taxon>Spermatophyta</taxon>
        <taxon>Magnoliopsida</taxon>
        <taxon>eudicotyledons</taxon>
        <taxon>Gunneridae</taxon>
        <taxon>Pentapetalae</taxon>
        <taxon>rosids</taxon>
        <taxon>malvids</taxon>
        <taxon>Sapindales</taxon>
        <taxon>Meliaceae</taxon>
        <taxon>Melia</taxon>
    </lineage>
</organism>
<evidence type="ECO:0000313" key="2">
    <source>
        <dbReference type="Proteomes" id="UP001164539"/>
    </source>
</evidence>
<sequence>MVDETLKRLKALVHKIWEKENGGVHRCVVASITVKAPVCEVWNVLTAYETLPDEENQKKKERETIHMYLYLTSESKSCSQTASNKLLLIEIRQNFLIVPNLAISKIFSRENNKVRILQIKLRTLTGHNMQQAKISWLSGLLLLDLELVKVLMRAKL</sequence>
<name>A0ACC1Y2I0_MELAZ</name>
<gene>
    <name evidence="1" type="ORF">OWV82_012248</name>
</gene>
<protein>
    <submittedName>
        <fullName evidence="1">Cyclase/dehydrase family protein</fullName>
    </submittedName>
</protein>
<evidence type="ECO:0000313" key="1">
    <source>
        <dbReference type="EMBL" id="KAJ4717347.1"/>
    </source>
</evidence>
<accession>A0ACC1Y2I0</accession>
<proteinExistence type="predicted"/>
<keyword evidence="2" id="KW-1185">Reference proteome</keyword>
<reference evidence="1 2" key="1">
    <citation type="journal article" date="2023" name="Science">
        <title>Complex scaffold remodeling in plant triterpene biosynthesis.</title>
        <authorList>
            <person name="De La Pena R."/>
            <person name="Hodgson H."/>
            <person name="Liu J.C."/>
            <person name="Stephenson M.J."/>
            <person name="Martin A.C."/>
            <person name="Owen C."/>
            <person name="Harkess A."/>
            <person name="Leebens-Mack J."/>
            <person name="Jimenez L.E."/>
            <person name="Osbourn A."/>
            <person name="Sattely E.S."/>
        </authorList>
    </citation>
    <scope>NUCLEOTIDE SEQUENCE [LARGE SCALE GENOMIC DNA]</scope>
    <source>
        <strain evidence="2">cv. JPN11</strain>
        <tissue evidence="1">Leaf</tissue>
    </source>
</reference>
<comment type="caution">
    <text evidence="1">The sequence shown here is derived from an EMBL/GenBank/DDBJ whole genome shotgun (WGS) entry which is preliminary data.</text>
</comment>
<dbReference type="EMBL" id="CM051399">
    <property type="protein sequence ID" value="KAJ4717347.1"/>
    <property type="molecule type" value="Genomic_DNA"/>
</dbReference>
<dbReference type="Proteomes" id="UP001164539">
    <property type="component" value="Chromosome 6"/>
</dbReference>